<gene>
    <name evidence="1" type="ORF">Lwal_3221</name>
</gene>
<evidence type="ECO:0000313" key="1">
    <source>
        <dbReference type="EMBL" id="KTD75180.1"/>
    </source>
</evidence>
<comment type="caution">
    <text evidence="1">The sequence shown here is derived from an EMBL/GenBank/DDBJ whole genome shotgun (WGS) entry which is preliminary data.</text>
</comment>
<dbReference type="STRING" id="66969.Lwal_3221"/>
<dbReference type="Proteomes" id="UP000054729">
    <property type="component" value="Unassembled WGS sequence"/>
</dbReference>
<reference evidence="1 2" key="1">
    <citation type="submission" date="2015-11" db="EMBL/GenBank/DDBJ databases">
        <title>Genomic analysis of 38 Legionella species identifies large and diverse effector repertoires.</title>
        <authorList>
            <person name="Burstein D."/>
            <person name="Amaro F."/>
            <person name="Zusman T."/>
            <person name="Lifshitz Z."/>
            <person name="Cohen O."/>
            <person name="Gilbert J.A."/>
            <person name="Pupko T."/>
            <person name="Shuman H.A."/>
            <person name="Segal G."/>
        </authorList>
    </citation>
    <scope>NUCLEOTIDE SEQUENCE [LARGE SCALE GENOMIC DNA]</scope>
    <source>
        <strain evidence="1 2">ATCC 51914</strain>
    </source>
</reference>
<protein>
    <submittedName>
        <fullName evidence="1">Uncharacterized protein</fullName>
    </submittedName>
</protein>
<proteinExistence type="predicted"/>
<organism evidence="1 2">
    <name type="scientific">Legionella waltersii</name>
    <dbReference type="NCBI Taxonomy" id="66969"/>
    <lineage>
        <taxon>Bacteria</taxon>
        <taxon>Pseudomonadati</taxon>
        <taxon>Pseudomonadota</taxon>
        <taxon>Gammaproteobacteria</taxon>
        <taxon>Legionellales</taxon>
        <taxon>Legionellaceae</taxon>
        <taxon>Legionella</taxon>
    </lineage>
</organism>
<sequence length="103" mass="11633">MKSLKTTLETWGNAACGYDGRVLWTSLCPMGRMNKAMDNKKTLPTAIVHTHRLLAHITTRLYNNYFLTETKPLKSNIYFEATTLYLFCPSATPFIEAIGSIVN</sequence>
<keyword evidence="2" id="KW-1185">Reference proteome</keyword>
<dbReference type="PATRIC" id="fig|66969.6.peg.3510"/>
<dbReference type="RefSeq" id="WP_058481800.1">
    <property type="nucleotide sequence ID" value="NZ_LNZB01000060.1"/>
</dbReference>
<evidence type="ECO:0000313" key="2">
    <source>
        <dbReference type="Proteomes" id="UP000054729"/>
    </source>
</evidence>
<dbReference type="AlphaFoldDB" id="A0A0W1A1D1"/>
<dbReference type="EMBL" id="LNZB01000060">
    <property type="protein sequence ID" value="KTD75180.1"/>
    <property type="molecule type" value="Genomic_DNA"/>
</dbReference>
<name>A0A0W1A1D1_9GAMM</name>
<accession>A0A0W1A1D1</accession>